<dbReference type="EMBL" id="BPLR01013431">
    <property type="protein sequence ID" value="GIY61119.1"/>
    <property type="molecule type" value="Genomic_DNA"/>
</dbReference>
<evidence type="ECO:0000313" key="3">
    <source>
        <dbReference type="Proteomes" id="UP001054945"/>
    </source>
</evidence>
<organism evidence="2 3">
    <name type="scientific">Caerostris extrusa</name>
    <name type="common">Bark spider</name>
    <name type="synonym">Caerostris bankana</name>
    <dbReference type="NCBI Taxonomy" id="172846"/>
    <lineage>
        <taxon>Eukaryota</taxon>
        <taxon>Metazoa</taxon>
        <taxon>Ecdysozoa</taxon>
        <taxon>Arthropoda</taxon>
        <taxon>Chelicerata</taxon>
        <taxon>Arachnida</taxon>
        <taxon>Araneae</taxon>
        <taxon>Araneomorphae</taxon>
        <taxon>Entelegynae</taxon>
        <taxon>Araneoidea</taxon>
        <taxon>Araneidae</taxon>
        <taxon>Caerostris</taxon>
    </lineage>
</organism>
<proteinExistence type="predicted"/>
<feature type="region of interest" description="Disordered" evidence="1">
    <location>
        <begin position="20"/>
        <end position="47"/>
    </location>
</feature>
<protein>
    <submittedName>
        <fullName evidence="2">Uncharacterized protein</fullName>
    </submittedName>
</protein>
<name>A0AAV4UTM0_CAEEX</name>
<dbReference type="Proteomes" id="UP001054945">
    <property type="component" value="Unassembled WGS sequence"/>
</dbReference>
<keyword evidence="3" id="KW-1185">Reference proteome</keyword>
<feature type="non-terminal residue" evidence="2">
    <location>
        <position position="1"/>
    </location>
</feature>
<accession>A0AAV4UTM0</accession>
<evidence type="ECO:0000313" key="2">
    <source>
        <dbReference type="EMBL" id="GIY61119.1"/>
    </source>
</evidence>
<dbReference type="AlphaFoldDB" id="A0AAV4UTM0"/>
<gene>
    <name evidence="2" type="ORF">CEXT_246331</name>
</gene>
<reference evidence="2 3" key="1">
    <citation type="submission" date="2021-06" db="EMBL/GenBank/DDBJ databases">
        <title>Caerostris extrusa draft genome.</title>
        <authorList>
            <person name="Kono N."/>
            <person name="Arakawa K."/>
        </authorList>
    </citation>
    <scope>NUCLEOTIDE SEQUENCE [LARGE SCALE GENOMIC DNA]</scope>
</reference>
<sequence>IKQKRKSVFLVEKLVFCRRKKKRNRQPNKRMADDKGAPQKELSPGPILSDKLLQSVSDFVTYSERMQVHAEEFNKQMTNWKYFEALDAASKRCESVKSQISEVPSAL</sequence>
<comment type="caution">
    <text evidence="2">The sequence shown here is derived from an EMBL/GenBank/DDBJ whole genome shotgun (WGS) entry which is preliminary data.</text>
</comment>
<evidence type="ECO:0000256" key="1">
    <source>
        <dbReference type="SAM" id="MobiDB-lite"/>
    </source>
</evidence>